<dbReference type="Pfam" id="PF10713">
    <property type="entry name" value="DUF2509"/>
    <property type="match status" value="1"/>
</dbReference>
<evidence type="ECO:0000313" key="5">
    <source>
        <dbReference type="Proteomes" id="UP000319715"/>
    </source>
</evidence>
<accession>A0A8E1RZK6</accession>
<evidence type="ECO:0000256" key="1">
    <source>
        <dbReference type="SAM" id="SignalP"/>
    </source>
</evidence>
<dbReference type="Proteomes" id="UP000319715">
    <property type="component" value="Unassembled WGS sequence"/>
</dbReference>
<sequence>MKQRGNSTLGMVVMLLLMGGLTLHAARTQLAQGMALVADEQQHQQDFWQAQAALTWGRQQNWPQAAGWQCQTAQADAWQSCLLRQEENHGLLSARGTGRALVLYQWVSLRNGQLQPQPHGWIDYCPLAKAEQCQLPEATAGF</sequence>
<reference evidence="3 5" key="2">
    <citation type="submission" date="2019-06" db="EMBL/GenBank/DDBJ databases">
        <title>Pantoea dispersa Assembly.</title>
        <authorList>
            <person name="Wang J."/>
        </authorList>
    </citation>
    <scope>NUCLEOTIDE SEQUENCE [LARGE SCALE GENOMIC DNA]</scope>
    <source>
        <strain evidence="5">bio</strain>
        <strain evidence="3">Bio</strain>
    </source>
</reference>
<proteinExistence type="predicted"/>
<evidence type="ECO:0000313" key="3">
    <source>
        <dbReference type="EMBL" id="TQC74328.1"/>
    </source>
</evidence>
<organism evidence="2 4">
    <name type="scientific">Pantoea dispersa</name>
    <dbReference type="NCBI Taxonomy" id="59814"/>
    <lineage>
        <taxon>Bacteria</taxon>
        <taxon>Pseudomonadati</taxon>
        <taxon>Pseudomonadota</taxon>
        <taxon>Gammaproteobacteria</taxon>
        <taxon>Enterobacterales</taxon>
        <taxon>Erwiniaceae</taxon>
        <taxon>Pantoea</taxon>
    </lineage>
</organism>
<dbReference type="AlphaFoldDB" id="A0A8E1RZK6"/>
<comment type="caution">
    <text evidence="2">The sequence shown here is derived from an EMBL/GenBank/DDBJ whole genome shotgun (WGS) entry which is preliminary data.</text>
</comment>
<dbReference type="InterPro" id="IPR019652">
    <property type="entry name" value="DUF2509"/>
</dbReference>
<dbReference type="Proteomes" id="UP000071979">
    <property type="component" value="Unassembled WGS sequence"/>
</dbReference>
<keyword evidence="5" id="KW-1185">Reference proteome</keyword>
<feature type="chain" id="PRO_5034439365" evidence="1">
    <location>
        <begin position="26"/>
        <end position="142"/>
    </location>
</feature>
<gene>
    <name evidence="3" type="ORF">FK492_12590</name>
    <name evidence="2" type="ORF">SA3R_09165</name>
</gene>
<protein>
    <submittedName>
        <fullName evidence="3">DUF2509 family protein</fullName>
    </submittedName>
</protein>
<name>A0A8E1RZK6_9GAMM</name>
<dbReference type="EMBL" id="LDSE01000018">
    <property type="protein sequence ID" value="KTS68059.1"/>
    <property type="molecule type" value="Genomic_DNA"/>
</dbReference>
<evidence type="ECO:0000313" key="4">
    <source>
        <dbReference type="Proteomes" id="UP000071979"/>
    </source>
</evidence>
<evidence type="ECO:0000313" key="2">
    <source>
        <dbReference type="EMBL" id="KTS68059.1"/>
    </source>
</evidence>
<dbReference type="EMBL" id="VICF01000004">
    <property type="protein sequence ID" value="TQC74328.1"/>
    <property type="molecule type" value="Genomic_DNA"/>
</dbReference>
<feature type="signal peptide" evidence="1">
    <location>
        <begin position="1"/>
        <end position="25"/>
    </location>
</feature>
<keyword evidence="1" id="KW-0732">Signal</keyword>
<reference evidence="2 4" key="1">
    <citation type="journal article" date="2016" name="Front. Microbiol.">
        <title>Genomic Resource of Rice Seed Associated Bacteria.</title>
        <authorList>
            <person name="Midha S."/>
            <person name="Bansal K."/>
            <person name="Sharma S."/>
            <person name="Kumar N."/>
            <person name="Patil P.P."/>
            <person name="Chaudhry V."/>
            <person name="Patil P.B."/>
        </authorList>
    </citation>
    <scope>NUCLEOTIDE SEQUENCE [LARGE SCALE GENOMIC DNA]</scope>
    <source>
        <strain evidence="2 4">SA3</strain>
    </source>
</reference>
<dbReference type="RefSeq" id="WP_064511411.1">
    <property type="nucleotide sequence ID" value="NZ_CP045216.1"/>
</dbReference>